<dbReference type="GO" id="GO:0003677">
    <property type="term" value="F:DNA binding"/>
    <property type="evidence" value="ECO:0007669"/>
    <property type="project" value="InterPro"/>
</dbReference>
<dbReference type="InterPro" id="IPR053163">
    <property type="entry name" value="HTH-type_regulator_Rgg"/>
</dbReference>
<dbReference type="Gene3D" id="1.10.260.40">
    <property type="entry name" value="lambda repressor-like DNA-binding domains"/>
    <property type="match status" value="1"/>
</dbReference>
<evidence type="ECO:0000259" key="1">
    <source>
        <dbReference type="PROSITE" id="PS50943"/>
    </source>
</evidence>
<dbReference type="InterPro" id="IPR010057">
    <property type="entry name" value="Transcription_activator_Rgg_C"/>
</dbReference>
<comment type="caution">
    <text evidence="2">The sequence shown here is derived from an EMBL/GenBank/DDBJ whole genome shotgun (WGS) entry which is preliminary data.</text>
</comment>
<dbReference type="Pfam" id="PF21259">
    <property type="entry name" value="Rgg_C"/>
    <property type="match status" value="1"/>
</dbReference>
<dbReference type="InterPro" id="IPR010982">
    <property type="entry name" value="Lambda_DNA-bd_dom_sf"/>
</dbReference>
<dbReference type="AlphaFoldDB" id="A0A644ZZI3"/>
<dbReference type="CDD" id="cd00093">
    <property type="entry name" value="HTH_XRE"/>
    <property type="match status" value="1"/>
</dbReference>
<evidence type="ECO:0000313" key="2">
    <source>
        <dbReference type="EMBL" id="MPM45371.1"/>
    </source>
</evidence>
<dbReference type="PANTHER" id="PTHR37038">
    <property type="entry name" value="TRANSCRIPTIONAL REGULATOR-RELATED"/>
    <property type="match status" value="1"/>
</dbReference>
<dbReference type="NCBIfam" id="TIGR01716">
    <property type="entry name" value="RGG_Cterm"/>
    <property type="match status" value="1"/>
</dbReference>
<gene>
    <name evidence="2" type="ORF">SDC9_92058</name>
</gene>
<proteinExistence type="predicted"/>
<protein>
    <recommendedName>
        <fullName evidence="1">HTH cro/C1-type domain-containing protein</fullName>
    </recommendedName>
</protein>
<sequence length="289" mass="33864">MELGESIAQLRKEKNVSIKELCANYLSRSAYTRFVNGETDTSATNLLFFLDRLQTSFTEFMFIKNDYQLSDSEKIMINIQNAYFREDFEYLEVLEKECDFLSCGESDRYNHLSLLSKIFQQRIQNYEMDPTVVDQLKKYLVGVDTWTHYEITLFNNSIFAYDIEFIDSVVRRATNGLERYNAIRGYTSDSFGMLCNVLTLYLSSKELHKANILFNVMKSTHLTENLVKERLYLTFYQGIVELIIQKDMTGKNKINNSLNICDYLNLVESKKSMTKLFSFLCQLYEIPAQ</sequence>
<dbReference type="PROSITE" id="PS50943">
    <property type="entry name" value="HTH_CROC1"/>
    <property type="match status" value="1"/>
</dbReference>
<dbReference type="InterPro" id="IPR001387">
    <property type="entry name" value="Cro/C1-type_HTH"/>
</dbReference>
<accession>A0A644ZZI3</accession>
<organism evidence="2">
    <name type="scientific">bioreactor metagenome</name>
    <dbReference type="NCBI Taxonomy" id="1076179"/>
    <lineage>
        <taxon>unclassified sequences</taxon>
        <taxon>metagenomes</taxon>
        <taxon>ecological metagenomes</taxon>
    </lineage>
</organism>
<dbReference type="EMBL" id="VSSQ01010850">
    <property type="protein sequence ID" value="MPM45371.1"/>
    <property type="molecule type" value="Genomic_DNA"/>
</dbReference>
<name>A0A644ZZI3_9ZZZZ</name>
<feature type="domain" description="HTH cro/C1-type" evidence="1">
    <location>
        <begin position="7"/>
        <end position="60"/>
    </location>
</feature>
<reference evidence="2" key="1">
    <citation type="submission" date="2019-08" db="EMBL/GenBank/DDBJ databases">
        <authorList>
            <person name="Kucharzyk K."/>
            <person name="Murdoch R.W."/>
            <person name="Higgins S."/>
            <person name="Loffler F."/>
        </authorList>
    </citation>
    <scope>NUCLEOTIDE SEQUENCE</scope>
</reference>
<dbReference type="Pfam" id="PF01381">
    <property type="entry name" value="HTH_3"/>
    <property type="match status" value="1"/>
</dbReference>
<dbReference type="SUPFAM" id="SSF47413">
    <property type="entry name" value="lambda repressor-like DNA-binding domains"/>
    <property type="match status" value="1"/>
</dbReference>